<evidence type="ECO:0000256" key="5">
    <source>
        <dbReference type="PROSITE-ProRule" id="PRU10137"/>
    </source>
</evidence>
<dbReference type="PROSITE" id="PS51736">
    <property type="entry name" value="RECOMBINASES_3"/>
    <property type="match status" value="1"/>
</dbReference>
<gene>
    <name evidence="7" type="ORF">BWK73_31930</name>
</gene>
<dbReference type="GO" id="GO:0003677">
    <property type="term" value="F:DNA binding"/>
    <property type="evidence" value="ECO:0007669"/>
    <property type="project" value="UniProtKB-KW"/>
</dbReference>
<evidence type="ECO:0000256" key="2">
    <source>
        <dbReference type="ARBA" id="ARBA00023125"/>
    </source>
</evidence>
<dbReference type="GO" id="GO:0015074">
    <property type="term" value="P:DNA integration"/>
    <property type="evidence" value="ECO:0007669"/>
    <property type="project" value="UniProtKB-KW"/>
</dbReference>
<dbReference type="GO" id="GO:0000150">
    <property type="term" value="F:DNA strand exchange activity"/>
    <property type="evidence" value="ECO:0007669"/>
    <property type="project" value="InterPro"/>
</dbReference>
<dbReference type="CDD" id="cd03768">
    <property type="entry name" value="SR_ResInv"/>
    <property type="match status" value="1"/>
</dbReference>
<proteinExistence type="predicted"/>
<dbReference type="Pfam" id="PF00239">
    <property type="entry name" value="Resolvase"/>
    <property type="match status" value="1"/>
</dbReference>
<comment type="caution">
    <text evidence="7">The sequence shown here is derived from an EMBL/GenBank/DDBJ whole genome shotgun (WGS) entry which is preliminary data.</text>
</comment>
<keyword evidence="1" id="KW-0229">DNA integration</keyword>
<evidence type="ECO:0000256" key="1">
    <source>
        <dbReference type="ARBA" id="ARBA00022908"/>
    </source>
</evidence>
<dbReference type="Proteomes" id="UP000192491">
    <property type="component" value="Unassembled WGS sequence"/>
</dbReference>
<dbReference type="PANTHER" id="PTHR30461:SF19">
    <property type="entry name" value="SITE-SPECIFIC RECOMBINASE RESOLVASE FAMILY"/>
    <property type="match status" value="1"/>
</dbReference>
<dbReference type="PANTHER" id="PTHR30461">
    <property type="entry name" value="DNA-INVERTASE FROM LAMBDOID PROPHAGE"/>
    <property type="match status" value="1"/>
</dbReference>
<dbReference type="Gene3D" id="3.40.50.1390">
    <property type="entry name" value="Resolvase, N-terminal catalytic domain"/>
    <property type="match status" value="1"/>
</dbReference>
<dbReference type="SUPFAM" id="SSF53041">
    <property type="entry name" value="Resolvase-like"/>
    <property type="match status" value="1"/>
</dbReference>
<dbReference type="AlphaFoldDB" id="A0A1Y1QHX3"/>
<dbReference type="InterPro" id="IPR006118">
    <property type="entry name" value="Recombinase_CS"/>
</dbReference>
<accession>A0A1Y1QHX3</accession>
<evidence type="ECO:0000313" key="7">
    <source>
        <dbReference type="EMBL" id="OQX06078.1"/>
    </source>
</evidence>
<dbReference type="InterPro" id="IPR006119">
    <property type="entry name" value="Resolv_N"/>
</dbReference>
<reference evidence="7 8" key="1">
    <citation type="submission" date="2017-01" db="EMBL/GenBank/DDBJ databases">
        <title>Novel large sulfur bacteria in the metagenomes of groundwater-fed chemosynthetic microbial mats in the Lake Huron basin.</title>
        <authorList>
            <person name="Sharrar A.M."/>
            <person name="Flood B.E."/>
            <person name="Bailey J.V."/>
            <person name="Jones D.S."/>
            <person name="Biddanda B."/>
            <person name="Ruberg S.A."/>
            <person name="Marcus D.N."/>
            <person name="Dick G.J."/>
        </authorList>
    </citation>
    <scope>NUCLEOTIDE SEQUENCE [LARGE SCALE GENOMIC DNA]</scope>
    <source>
        <strain evidence="7">A8</strain>
    </source>
</reference>
<evidence type="ECO:0000259" key="6">
    <source>
        <dbReference type="PROSITE" id="PS51736"/>
    </source>
</evidence>
<keyword evidence="2" id="KW-0238">DNA-binding</keyword>
<keyword evidence="3" id="KW-0233">DNA recombination</keyword>
<evidence type="ECO:0000256" key="3">
    <source>
        <dbReference type="ARBA" id="ARBA00023172"/>
    </source>
</evidence>
<dbReference type="EMBL" id="MTEJ01000261">
    <property type="protein sequence ID" value="OQX06078.1"/>
    <property type="molecule type" value="Genomic_DNA"/>
</dbReference>
<protein>
    <submittedName>
        <fullName evidence="7">Resolvase</fullName>
    </submittedName>
</protein>
<dbReference type="PROSITE" id="PS00397">
    <property type="entry name" value="RECOMBINASES_1"/>
    <property type="match status" value="1"/>
</dbReference>
<dbReference type="InterPro" id="IPR036162">
    <property type="entry name" value="Resolvase-like_N_sf"/>
</dbReference>
<name>A0A1Y1QHX3_9GAMM</name>
<dbReference type="InterPro" id="IPR050639">
    <property type="entry name" value="SSR_resolvase"/>
</dbReference>
<evidence type="ECO:0000313" key="8">
    <source>
        <dbReference type="Proteomes" id="UP000192491"/>
    </source>
</evidence>
<feature type="domain" description="Resolvase/invertase-type recombinase catalytic" evidence="6">
    <location>
        <begin position="2"/>
        <end position="144"/>
    </location>
</feature>
<dbReference type="SMART" id="SM00857">
    <property type="entry name" value="Resolvase"/>
    <property type="match status" value="1"/>
</dbReference>
<evidence type="ECO:0000256" key="4">
    <source>
        <dbReference type="PIRSR" id="PIRSR606118-50"/>
    </source>
</evidence>
<organism evidence="7 8">
    <name type="scientific">Thiothrix lacustris</name>
    <dbReference type="NCBI Taxonomy" id="525917"/>
    <lineage>
        <taxon>Bacteria</taxon>
        <taxon>Pseudomonadati</taxon>
        <taxon>Pseudomonadota</taxon>
        <taxon>Gammaproteobacteria</taxon>
        <taxon>Thiotrichales</taxon>
        <taxon>Thiotrichaceae</taxon>
        <taxon>Thiothrix</taxon>
    </lineage>
</organism>
<sequence>MASFAYLRVSTDQQDVDKQKHGILEYANKHGISGMVFIEDTASGKKNWKERKSGELLQTTMQAGDVVVFAEVSRMARSTLQVLEMLEYAASKGMQVHIAKQNMRFDDSLNSRITATVLGLAAEIEREFISMRTKEALAKLKADGKKLGRPPGKAAKLMLDTREAEIKGYLKKGISKRAIAKLIECSETTLYEWIKRRKLDKKGKAGKE</sequence>
<feature type="active site" description="O-(5'-phospho-DNA)-serine intermediate" evidence="4 5">
    <location>
        <position position="10"/>
    </location>
</feature>